<feature type="domain" description="BAG" evidence="3">
    <location>
        <begin position="269"/>
        <end position="333"/>
    </location>
</feature>
<evidence type="ECO:0000313" key="5">
    <source>
        <dbReference type="Proteomes" id="UP001443914"/>
    </source>
</evidence>
<dbReference type="SUPFAM" id="SSF63491">
    <property type="entry name" value="BAG domain"/>
    <property type="match status" value="1"/>
</dbReference>
<evidence type="ECO:0000313" key="4">
    <source>
        <dbReference type="EMBL" id="KAK9665667.1"/>
    </source>
</evidence>
<sequence length="380" mass="43982">MSYRKLEIIHQNPFNVSPFFPTNDLIHPFEFDPFFSGIDLLQIEETAPLFPYAQKRFITRVTRRVNSTESYLKSISDRVDSLESRFDRLLAVKEREEREKKKKLLREADRKYSWTAEIEGAEKKKYTWTAEIEGDSEKKGKRGERKYTWKAEIKGRNDGDDKKTYTWKATIGGDAKEKKSKKEKKSEKSACTARIVEIEEPLVVDDHRSLVLRQAFAKRPGQKKGKKKEISPLDAAVLIQRSFRAYLIRRSQALRALRELAIAKTKLKELRALFHNFSFRSRVSRDAEERQKFSEKLIVLLLTVDAIQGVDMMVRAAKRSMVDELEAMLDVVDPQQPGRSLSMRRTFDMPSGAIQKEIAEGVAQVVQMLDEEHATFEACV</sequence>
<accession>A0AAW1GP36</accession>
<reference evidence="4" key="1">
    <citation type="submission" date="2024-03" db="EMBL/GenBank/DDBJ databases">
        <title>WGS assembly of Saponaria officinalis var. Norfolk2.</title>
        <authorList>
            <person name="Jenkins J."/>
            <person name="Shu S."/>
            <person name="Grimwood J."/>
            <person name="Barry K."/>
            <person name="Goodstein D."/>
            <person name="Schmutz J."/>
            <person name="Leebens-Mack J."/>
            <person name="Osbourn A."/>
        </authorList>
    </citation>
    <scope>NUCLEOTIDE SEQUENCE [LARGE SCALE GENOMIC DNA]</scope>
    <source>
        <strain evidence="4">JIC</strain>
    </source>
</reference>
<dbReference type="GO" id="GO:0006457">
    <property type="term" value="P:protein folding"/>
    <property type="evidence" value="ECO:0007669"/>
    <property type="project" value="TreeGrafter"/>
</dbReference>
<dbReference type="PANTHER" id="PTHR33322">
    <property type="entry name" value="BAG DOMAIN CONTAINING PROTEIN, EXPRESSED"/>
    <property type="match status" value="1"/>
</dbReference>
<dbReference type="Proteomes" id="UP001443914">
    <property type="component" value="Unassembled WGS sequence"/>
</dbReference>
<evidence type="ECO:0000256" key="2">
    <source>
        <dbReference type="SAM" id="Coils"/>
    </source>
</evidence>
<dbReference type="GO" id="GO:0009506">
    <property type="term" value="C:plasmodesma"/>
    <property type="evidence" value="ECO:0007669"/>
    <property type="project" value="TreeGrafter"/>
</dbReference>
<feature type="coiled-coil region" evidence="2">
    <location>
        <begin position="79"/>
        <end position="111"/>
    </location>
</feature>
<name>A0AAW1GP36_SAPOF</name>
<dbReference type="Pfam" id="PF02179">
    <property type="entry name" value="BAG"/>
    <property type="match status" value="1"/>
</dbReference>
<gene>
    <name evidence="4" type="ORF">RND81_14G127500</name>
</gene>
<organism evidence="4 5">
    <name type="scientific">Saponaria officinalis</name>
    <name type="common">Common soapwort</name>
    <name type="synonym">Lychnis saponaria</name>
    <dbReference type="NCBI Taxonomy" id="3572"/>
    <lineage>
        <taxon>Eukaryota</taxon>
        <taxon>Viridiplantae</taxon>
        <taxon>Streptophyta</taxon>
        <taxon>Embryophyta</taxon>
        <taxon>Tracheophyta</taxon>
        <taxon>Spermatophyta</taxon>
        <taxon>Magnoliopsida</taxon>
        <taxon>eudicotyledons</taxon>
        <taxon>Gunneridae</taxon>
        <taxon>Pentapetalae</taxon>
        <taxon>Caryophyllales</taxon>
        <taxon>Caryophyllaceae</taxon>
        <taxon>Caryophylleae</taxon>
        <taxon>Saponaria</taxon>
    </lineage>
</organism>
<keyword evidence="5" id="KW-1185">Reference proteome</keyword>
<dbReference type="PANTHER" id="PTHR33322:SF3">
    <property type="entry name" value="BAG FAMILY MOLECULAR CHAPERONE REGULATOR 7"/>
    <property type="match status" value="1"/>
</dbReference>
<proteinExistence type="predicted"/>
<dbReference type="PROSITE" id="PS50096">
    <property type="entry name" value="IQ"/>
    <property type="match status" value="1"/>
</dbReference>
<evidence type="ECO:0000259" key="3">
    <source>
        <dbReference type="Pfam" id="PF02179"/>
    </source>
</evidence>
<evidence type="ECO:0000256" key="1">
    <source>
        <dbReference type="ARBA" id="ARBA00023186"/>
    </source>
</evidence>
<keyword evidence="2" id="KW-0175">Coiled coil</keyword>
<dbReference type="InterPro" id="IPR040400">
    <property type="entry name" value="BAG5/6/7/8"/>
</dbReference>
<keyword evidence="1" id="KW-0143">Chaperone</keyword>
<dbReference type="InterPro" id="IPR003103">
    <property type="entry name" value="BAG_domain"/>
</dbReference>
<protein>
    <recommendedName>
        <fullName evidence="3">BAG domain-containing protein</fullName>
    </recommendedName>
</protein>
<dbReference type="GO" id="GO:0051087">
    <property type="term" value="F:protein-folding chaperone binding"/>
    <property type="evidence" value="ECO:0007669"/>
    <property type="project" value="InterPro"/>
</dbReference>
<comment type="caution">
    <text evidence="4">The sequence shown here is derived from an EMBL/GenBank/DDBJ whole genome shotgun (WGS) entry which is preliminary data.</text>
</comment>
<dbReference type="AlphaFoldDB" id="A0AAW1GP36"/>
<dbReference type="EMBL" id="JBDFQZ010000014">
    <property type="protein sequence ID" value="KAK9665667.1"/>
    <property type="molecule type" value="Genomic_DNA"/>
</dbReference>